<dbReference type="GO" id="GO:0016787">
    <property type="term" value="F:hydrolase activity"/>
    <property type="evidence" value="ECO:0007669"/>
    <property type="project" value="UniProtKB-KW"/>
</dbReference>
<dbReference type="PROSITE" id="PS51257">
    <property type="entry name" value="PROKAR_LIPOPROTEIN"/>
    <property type="match status" value="1"/>
</dbReference>
<proteinExistence type="predicted"/>
<dbReference type="InterPro" id="IPR013783">
    <property type="entry name" value="Ig-like_fold"/>
</dbReference>
<gene>
    <name evidence="1" type="ORF">EI427_16255</name>
</gene>
<dbReference type="EMBL" id="CP034562">
    <property type="protein sequence ID" value="AZQ63719.1"/>
    <property type="molecule type" value="Genomic_DNA"/>
</dbReference>
<organism evidence="1 2">
    <name type="scientific">Flammeovirga pectinis</name>
    <dbReference type="NCBI Taxonomy" id="2494373"/>
    <lineage>
        <taxon>Bacteria</taxon>
        <taxon>Pseudomonadati</taxon>
        <taxon>Bacteroidota</taxon>
        <taxon>Cytophagia</taxon>
        <taxon>Cytophagales</taxon>
        <taxon>Flammeovirgaceae</taxon>
        <taxon>Flammeovirga</taxon>
    </lineage>
</organism>
<keyword evidence="1" id="KW-0378">Hydrolase</keyword>
<reference evidence="1 2" key="1">
    <citation type="submission" date="2018-12" db="EMBL/GenBank/DDBJ databases">
        <title>Flammeovirga pectinis sp. nov., isolated from the gut of the Korean scallop, Patinopecten yessoensis.</title>
        <authorList>
            <person name="Bae J.-W."/>
            <person name="Jeong Y.-S."/>
            <person name="Kang W."/>
        </authorList>
    </citation>
    <scope>NUCLEOTIDE SEQUENCE [LARGE SCALE GENOMIC DNA]</scope>
    <source>
        <strain evidence="1 2">L12M1</strain>
    </source>
</reference>
<accession>A0A3S9P671</accession>
<dbReference type="Gene3D" id="1.10.4080.10">
    <property type="entry name" value="ADP-ribosylation/Crystallin J1"/>
    <property type="match status" value="1"/>
</dbReference>
<keyword evidence="2" id="KW-1185">Reference proteome</keyword>
<dbReference type="InterPro" id="IPR005502">
    <property type="entry name" value="Ribosyl_crysJ1"/>
</dbReference>
<dbReference type="OrthoDB" id="9761704at2"/>
<protein>
    <submittedName>
        <fullName evidence="1">ADP-ribosylglycohydrolase family protein</fullName>
    </submittedName>
</protein>
<dbReference type="Pfam" id="PF03747">
    <property type="entry name" value="ADP_ribosyl_GH"/>
    <property type="match status" value="1"/>
</dbReference>
<evidence type="ECO:0000313" key="2">
    <source>
        <dbReference type="Proteomes" id="UP000267268"/>
    </source>
</evidence>
<dbReference type="RefSeq" id="WP_126616694.1">
    <property type="nucleotide sequence ID" value="NZ_CP034562.1"/>
</dbReference>
<dbReference type="KEGG" id="fll:EI427_16255"/>
<dbReference type="Gene3D" id="2.60.40.10">
    <property type="entry name" value="Immunoglobulins"/>
    <property type="match status" value="1"/>
</dbReference>
<dbReference type="Gene3D" id="2.60.120.260">
    <property type="entry name" value="Galactose-binding domain-like"/>
    <property type="match status" value="1"/>
</dbReference>
<evidence type="ECO:0000313" key="1">
    <source>
        <dbReference type="EMBL" id="AZQ63719.1"/>
    </source>
</evidence>
<dbReference type="SUPFAM" id="SSF101478">
    <property type="entry name" value="ADP-ribosylglycohydrolase"/>
    <property type="match status" value="1"/>
</dbReference>
<dbReference type="InterPro" id="IPR036705">
    <property type="entry name" value="Ribosyl_crysJ1_sf"/>
</dbReference>
<name>A0A3S9P671_9BACT</name>
<sequence length="648" mass="73254">MNKFYKYIGVLLLSLTVISCTEKKEEGNYKLLSVEEYNDAVYASWIGQIIGNTYGLGYEFKFIDEPGPDKFPYGYDFTLEDLKKHDGAYSDDDTDIEYMYLTQMEKNGIEPSYKNLANAWSTHVKERVWFANRMAVTLINAGHFPPVSGSIGYNTEWFQIDPQLVNEIWAVTSPGMINYAVDKSEFSARITNDSFGVDPTLHYAAMYSAAFFEKDIHKLIDIGTQALPKDSRFKAIVENVKKWHSKYPNDWQKARALVKEHYYVVEDYNRHSWAVVDANLNGAYGIMALLYGEGDFQKTLDYSCAFGMDADNQAATMCGLLGIVNGFKSIPHDLMFPVEGANWELPFNDQYKMITREGLSDETLTNLAKRTTAQGERIIKAYGGEVITKGGKQYYKINTDAKFVAPFELNTIPKMAIEVNNPFNYPIYTGGNKGDVKVRIDGELPQGIALTSTALEGTPTEVGTYAFDIIAEYKDEVKTINVKFDVHSKNLASTAKEVVYNKNSTNKNIELIRNGTTKETYYSTKKGTAREVDFYGYKWDKPQTISALIYNNGQSGEFCGWFTSFEVEILKNGKWIKLEGEEVSPKMNLDNSQWLKPCFMNYEITFKPVTTKGIRIVGLGGGIEKDANNAHLGIQYYTSISELSVFEK</sequence>
<dbReference type="AlphaFoldDB" id="A0A3S9P671"/>
<dbReference type="Proteomes" id="UP000267268">
    <property type="component" value="Chromosome 1"/>
</dbReference>